<evidence type="ECO:0000256" key="2">
    <source>
        <dbReference type="ARBA" id="ARBA00023015"/>
    </source>
</evidence>
<dbReference type="PROSITE" id="PS50811">
    <property type="entry name" value="WRKY"/>
    <property type="match status" value="1"/>
</dbReference>
<accession>A0A565BEY6</accession>
<dbReference type="PANTHER" id="PTHR31221:SF239">
    <property type="entry name" value="WRKY TRANSCRIPTION FACTOR 10-RELATED"/>
    <property type="match status" value="1"/>
</dbReference>
<dbReference type="SMART" id="SM00774">
    <property type="entry name" value="WRKY"/>
    <property type="match status" value="1"/>
</dbReference>
<evidence type="ECO:0000256" key="5">
    <source>
        <dbReference type="ARBA" id="ARBA00023242"/>
    </source>
</evidence>
<dbReference type="EMBL" id="CABITT030000004">
    <property type="protein sequence ID" value="VVB00185.1"/>
    <property type="molecule type" value="Genomic_DNA"/>
</dbReference>
<dbReference type="GO" id="GO:0043565">
    <property type="term" value="F:sequence-specific DNA binding"/>
    <property type="evidence" value="ECO:0007669"/>
    <property type="project" value="InterPro"/>
</dbReference>
<keyword evidence="4" id="KW-0804">Transcription</keyword>
<keyword evidence="5" id="KW-0539">Nucleus</keyword>
<dbReference type="InterPro" id="IPR044810">
    <property type="entry name" value="WRKY_plant"/>
</dbReference>
<dbReference type="InterPro" id="IPR036576">
    <property type="entry name" value="WRKY_dom_sf"/>
</dbReference>
<comment type="caution">
    <text evidence="8">The sequence shown here is derived from an EMBL/GenBank/DDBJ whole genome shotgun (WGS) entry which is preliminary data.</text>
</comment>
<dbReference type="OrthoDB" id="1062933at2759"/>
<feature type="region of interest" description="Disordered" evidence="6">
    <location>
        <begin position="313"/>
        <end position="352"/>
    </location>
</feature>
<comment type="subcellular location">
    <subcellularLocation>
        <location evidence="1">Nucleus</location>
    </subcellularLocation>
</comment>
<feature type="region of interest" description="Disordered" evidence="6">
    <location>
        <begin position="1"/>
        <end position="20"/>
    </location>
</feature>
<keyword evidence="9" id="KW-1185">Reference proteome</keyword>
<evidence type="ECO:0000256" key="1">
    <source>
        <dbReference type="ARBA" id="ARBA00004123"/>
    </source>
</evidence>
<organism evidence="8 9">
    <name type="scientific">Arabis nemorensis</name>
    <dbReference type="NCBI Taxonomy" id="586526"/>
    <lineage>
        <taxon>Eukaryota</taxon>
        <taxon>Viridiplantae</taxon>
        <taxon>Streptophyta</taxon>
        <taxon>Embryophyta</taxon>
        <taxon>Tracheophyta</taxon>
        <taxon>Spermatophyta</taxon>
        <taxon>Magnoliopsida</taxon>
        <taxon>eudicotyledons</taxon>
        <taxon>Gunneridae</taxon>
        <taxon>Pentapetalae</taxon>
        <taxon>rosids</taxon>
        <taxon>malvids</taxon>
        <taxon>Brassicales</taxon>
        <taxon>Brassicaceae</taxon>
        <taxon>Arabideae</taxon>
        <taxon>Arabis</taxon>
    </lineage>
</organism>
<dbReference type="Proteomes" id="UP000489600">
    <property type="component" value="Unassembled WGS sequence"/>
</dbReference>
<dbReference type="InterPro" id="IPR003657">
    <property type="entry name" value="WRKY_dom"/>
</dbReference>
<feature type="compositionally biased region" description="Low complexity" evidence="6">
    <location>
        <begin position="336"/>
        <end position="345"/>
    </location>
</feature>
<gene>
    <name evidence="8" type="ORF">ANE_LOCUS10629</name>
</gene>
<evidence type="ECO:0000313" key="9">
    <source>
        <dbReference type="Proteomes" id="UP000489600"/>
    </source>
</evidence>
<keyword evidence="3" id="KW-0238">DNA-binding</keyword>
<dbReference type="SUPFAM" id="SSF118290">
    <property type="entry name" value="WRKY DNA-binding domain"/>
    <property type="match status" value="1"/>
</dbReference>
<evidence type="ECO:0000259" key="7">
    <source>
        <dbReference type="PROSITE" id="PS50811"/>
    </source>
</evidence>
<dbReference type="PANTHER" id="PTHR31221">
    <property type="entry name" value="WRKY TRANSCRIPTION FACTOR PROTEIN 1-RELATED"/>
    <property type="match status" value="1"/>
</dbReference>
<proteinExistence type="predicted"/>
<evidence type="ECO:0000256" key="4">
    <source>
        <dbReference type="ARBA" id="ARBA00023163"/>
    </source>
</evidence>
<evidence type="ECO:0000256" key="6">
    <source>
        <dbReference type="SAM" id="MobiDB-lite"/>
    </source>
</evidence>
<dbReference type="FunFam" id="2.20.25.80:FF:000003">
    <property type="entry name" value="WRKY transcription factor 57"/>
    <property type="match status" value="1"/>
</dbReference>
<dbReference type="GO" id="GO:0005634">
    <property type="term" value="C:nucleus"/>
    <property type="evidence" value="ECO:0007669"/>
    <property type="project" value="UniProtKB-SubCell"/>
</dbReference>
<protein>
    <recommendedName>
        <fullName evidence="7">WRKY domain-containing protein</fullName>
    </recommendedName>
</protein>
<name>A0A565BEY6_9BRAS</name>
<evidence type="ECO:0000256" key="3">
    <source>
        <dbReference type="ARBA" id="ARBA00023125"/>
    </source>
</evidence>
<dbReference type="GO" id="GO:0003700">
    <property type="term" value="F:DNA-binding transcription factor activity"/>
    <property type="evidence" value="ECO:0007669"/>
    <property type="project" value="InterPro"/>
</dbReference>
<feature type="domain" description="WRKY" evidence="7">
    <location>
        <begin position="253"/>
        <end position="318"/>
    </location>
</feature>
<dbReference type="AlphaFoldDB" id="A0A565BEY6"/>
<evidence type="ECO:0000313" key="8">
    <source>
        <dbReference type="EMBL" id="VVB00185.1"/>
    </source>
</evidence>
<dbReference type="Gene3D" id="2.20.25.80">
    <property type="entry name" value="WRKY domain"/>
    <property type="match status" value="1"/>
</dbReference>
<dbReference type="Pfam" id="PF03106">
    <property type="entry name" value="WRKY"/>
    <property type="match status" value="1"/>
</dbReference>
<keyword evidence="2" id="KW-0805">Transcription regulation</keyword>
<reference evidence="8" key="1">
    <citation type="submission" date="2019-07" db="EMBL/GenBank/DDBJ databases">
        <authorList>
            <person name="Dittberner H."/>
        </authorList>
    </citation>
    <scope>NUCLEOTIDE SEQUENCE [LARGE SCALE GENOMIC DNA]</scope>
</reference>
<sequence length="435" mass="48243">MSDFDGNFMETTSYWNPPASPSPRTIFEMLNQIDDVVNPIAEIFPQPTDQSEQRSGLGERLAARIEFTLPRLETDNISPFAAFFRNTNDVPSPMVPISPGFSPSALLQSPNMLSDSPQINPPSPVANYEPQVMVESCGEGNATTMISENDLPHYEPMNVALPTPQEGSDIPIEESVYIPSHESHVEPQYAPLDAPLVASFDTEVVDQEDNDDIADKQDVQASAPKRRKFETSSNMIGATRVSKNQRIIIQMESDEDHPDDGFRWRKYGQKVVKGNPNPRSYYKCTYEGCNVKKLVERGADDVNVVVTTYDGIHEHNAPVPRGSGSKFRSGPSMSSQDDQTNQTTQLGMPPSSCYNNPVSVDTTMTSTGPFTSLAPPMDMTQLYMTGLSKLPSLPVNQNTGFMYRNDEPRMDAIPNGTDVYKGIMNRLFLNFGTRF</sequence>